<accession>A0ABS2Z6L3</accession>
<feature type="region of interest" description="Disordered" evidence="2">
    <location>
        <begin position="471"/>
        <end position="495"/>
    </location>
</feature>
<feature type="compositionally biased region" description="Polar residues" evidence="2">
    <location>
        <begin position="481"/>
        <end position="495"/>
    </location>
</feature>
<protein>
    <submittedName>
        <fullName evidence="3">CP250 protein</fullName>
    </submittedName>
</protein>
<name>A0ABS2Z6L3_POLSE</name>
<evidence type="ECO:0000313" key="4">
    <source>
        <dbReference type="Proteomes" id="UP001166052"/>
    </source>
</evidence>
<feature type="non-terminal residue" evidence="3">
    <location>
        <position position="1"/>
    </location>
</feature>
<feature type="coiled-coil region" evidence="1">
    <location>
        <begin position="1363"/>
        <end position="1449"/>
    </location>
</feature>
<feature type="non-terminal residue" evidence="3">
    <location>
        <position position="2090"/>
    </location>
</feature>
<feature type="coiled-coil region" evidence="1">
    <location>
        <begin position="1768"/>
        <end position="1806"/>
    </location>
</feature>
<feature type="coiled-coil region" evidence="1">
    <location>
        <begin position="1001"/>
        <end position="1035"/>
    </location>
</feature>
<keyword evidence="4" id="KW-1185">Reference proteome</keyword>
<evidence type="ECO:0000256" key="2">
    <source>
        <dbReference type="SAM" id="MobiDB-lite"/>
    </source>
</evidence>
<keyword evidence="1" id="KW-0175">Coiled coil</keyword>
<organism evidence="3 4">
    <name type="scientific">Polypterus senegalus</name>
    <name type="common">Senegal bichir</name>
    <dbReference type="NCBI Taxonomy" id="55291"/>
    <lineage>
        <taxon>Eukaryota</taxon>
        <taxon>Metazoa</taxon>
        <taxon>Chordata</taxon>
        <taxon>Craniata</taxon>
        <taxon>Vertebrata</taxon>
        <taxon>Euteleostomi</taxon>
        <taxon>Actinopterygii</taxon>
        <taxon>Polypteriformes</taxon>
        <taxon>Polypteridae</taxon>
        <taxon>Polypterus</taxon>
    </lineage>
</organism>
<feature type="coiled-coil region" evidence="1">
    <location>
        <begin position="684"/>
        <end position="760"/>
    </location>
</feature>
<sequence>MEPREKTDWKNTQTELREDILRLPQLLHEPDAENLEFQRKNQTVLERLSLTNDSLHSHNMRHRDPEKLELKRKVQDLKEKDRRQSLVFQNMHSMLAPYKAQYARRGQQAMLLKQKKEFVIHDEHSSVDSSNIKTEAQEQRCNVPTKSGPGMESCESFLLEELITDWRGELDDFKCKEEKWEKERELLKSCINGERGRLNYLWKEVSSFRRCFDAMKTSTSRDLCQFQNELNNLSTSLMSNVGILFSTFYSLPHNYSPISSSFSSQTPLASNKSSNETQKKVGEDDQWLIEKSALETRIVDLSKSLQVVTNERDDLIVQGQKREEERDREMNLVREAVEKLGAIACQQFIDEQALRDTLASSVMGLSSLLNYIAEIQNIIHKRNQKMQEIGKTVNNHISRDFKKALIQFRLEEQERQPRVSEPESLDSIDVQTTSENSFYYLPSPDSASSEATVPLYSHPVVKTEFQNITPETWDNPEVVSPEQSNQSFSKRSPAQLNEEKQKIEIFTVQRAIDGAEMERDMIKIERDHLQSNLKKANDKNHYLSVSCNQLTMDLDKQKDVVAKMSDLNTALAVDKQTLNSNILQLEMELCQTRSHAEHLEHDSVPVRKALKTAILEQAELKHMNRQLLASLAEAAENEKKMEEKATAIKMMDSGQLKQVSLLHNSATKEVNVVHQKQHLAIEYLKSAEEEKDALLRQLETLEIEMQQLKNDKESVETERNTMRSLYETMKEKVLKTDMKNKDLETVQTQLEVKVQTLQEANEVFKGEINCVRTELSMEISRLKSEEGKLLEEKESESAKAKSEIDRLIGELASLRQELSTAEQKNKEQTCEWKTELQNQENEKAQWQQERESLNTELGERDGELKKLKTRTDALLQEKEGLNKLIAQKDEEIESLNENLNLGKENLRDRSVEIEILKGRVEDLIKESDLQKKNNEEEINRLKELVQGLEKKNEEYTINMKTKDSELKEKYAEVEKCAEKIEKLLKCKDEINSLVEVKAVETDRLNDYISVLEKEKDRLRSEMSKYAEETERMQVKYRDELNHRTIDFENQKRDLFKEHQESLEIKDTEIKRLGSIVLTLERKGEELDMNVKAESTKSEKLLEKIKEMHQTEERLNAELQRIKIMDQNLQNENNNMINELRRMEELLMALKEEKYNLTAKVNDLNKEAEDQTKLLRRKDEEITQLKDRIAMKVKETECLQENQKDSQKFVEKNRQMDTLIQELNEKLNEREKKEGQLSRRLISKEAEIGELQEEVRLLQEKLKQNLLCTKEKQEQVDLLSQSIQVARKEKEALEKQYNDQTVELKLRDDEVQKLKDHASKIQNMHLEKYGELGSEKEELRLELFQKNTEIQGLKMSLERFCQEKETLSRSLVDSQTEIHRLNERMNVNNEEIQTLKQRIENMRNEREKLDLERTEKNKEICQLTEQISTLKKEQEELSRKEQELYRWDEVWNKEKEKVRERDGEWQEKFEMFKNVEGEKLNVAFQEAAMHAEKIKVLEKEKQDLESQLKLKDHDYNICNEKLFIKINEIALLNEKINKLQDELQNYQTFSHKRNQRENALEIMLEAERKKYNLEQREREDESENLRREIDELQCVTEHALADLRQKNEAVQKYEERMRLNRENLQKLMSMIEMKNKEISKLNKTNEMLHKEGQKKLMDKEQEIAAQKEKERELFRTEQKKEEEIYKLRMAVKETQQEADRVSACLQEREAEVRKLKYEMERKYNEISKLRIKMEEMQKETTSKLLQDKSIMRENMQLRLKIKKIEGEGLQEIRDKLKIQEEKLIALMGEKKEQILKLKEQIQILEREQTNKLLGKVGKEYLPDKNKQPLPCKISREDEIEKLNMHLKESQREMEYISGAVKQKSVEIEWLARRMVQLEIDRKNLHSVLVKADESEWDQNFLAKSLDQEIGLLQESMSYYLQKWGELTTAADKAFFEERSAFQNRISAMQRAVAQLEYEKKHLEEEKKKLVDTLKRIKKERGHLKEQLIKRESMTSHHQNCSEEDQLKNRILELEGQVFHLKRILEQFFGEKKEFCEQSSKNSQQILSLRQDLSQSLAHVSQAPLSSVLDSETQRLDRSVRGEHLKLSQRHF</sequence>
<reference evidence="3" key="1">
    <citation type="journal article" date="2021" name="Cell">
        <title>Tracing the genetic footprints of vertebrate landing in non-teleost ray-finned fishes.</title>
        <authorList>
            <person name="Bi X."/>
            <person name="Wang K."/>
            <person name="Yang L."/>
            <person name="Pan H."/>
            <person name="Jiang H."/>
            <person name="Wei Q."/>
            <person name="Fang M."/>
            <person name="Yu H."/>
            <person name="Zhu C."/>
            <person name="Cai Y."/>
            <person name="He Y."/>
            <person name="Gan X."/>
            <person name="Zeng H."/>
            <person name="Yu D."/>
            <person name="Zhu Y."/>
            <person name="Jiang H."/>
            <person name="Qiu Q."/>
            <person name="Yang H."/>
            <person name="Zhang Y.E."/>
            <person name="Wang W."/>
            <person name="Zhu M."/>
            <person name="He S."/>
            <person name="Zhang G."/>
        </authorList>
    </citation>
    <scope>NUCLEOTIDE SEQUENCE</scope>
    <source>
        <strain evidence="3">Bchr_001</strain>
    </source>
</reference>
<dbReference type="Proteomes" id="UP001166052">
    <property type="component" value="Unassembled WGS sequence"/>
</dbReference>
<dbReference type="EMBL" id="JAAWVN010027224">
    <property type="protein sequence ID" value="MBN3294595.1"/>
    <property type="molecule type" value="Genomic_DNA"/>
</dbReference>
<feature type="region of interest" description="Disordered" evidence="2">
    <location>
        <begin position="262"/>
        <end position="281"/>
    </location>
</feature>
<evidence type="ECO:0000256" key="1">
    <source>
        <dbReference type="SAM" id="Coils"/>
    </source>
</evidence>
<feature type="coiled-coil region" evidence="1">
    <location>
        <begin position="1937"/>
        <end position="1985"/>
    </location>
</feature>
<feature type="coiled-coil region" evidence="1">
    <location>
        <begin position="1097"/>
        <end position="1302"/>
    </location>
</feature>
<evidence type="ECO:0000313" key="3">
    <source>
        <dbReference type="EMBL" id="MBN3294595.1"/>
    </source>
</evidence>
<feature type="coiled-coil region" evidence="1">
    <location>
        <begin position="1486"/>
        <end position="1738"/>
    </location>
</feature>
<feature type="compositionally biased region" description="Polar residues" evidence="2">
    <location>
        <begin position="265"/>
        <end position="276"/>
    </location>
</feature>
<feature type="coiled-coil region" evidence="1">
    <location>
        <begin position="790"/>
        <end position="965"/>
    </location>
</feature>
<gene>
    <name evidence="3" type="primary">Cep250</name>
    <name evidence="3" type="ORF">GTO92_0011270</name>
</gene>
<proteinExistence type="predicted"/>
<comment type="caution">
    <text evidence="3">The sequence shown here is derived from an EMBL/GenBank/DDBJ whole genome shotgun (WGS) entry which is preliminary data.</text>
</comment>